<evidence type="ECO:0000256" key="4">
    <source>
        <dbReference type="ARBA" id="ARBA00022801"/>
    </source>
</evidence>
<gene>
    <name evidence="8" type="ORF">BKA19_0453</name>
</gene>
<evidence type="ECO:0000259" key="7">
    <source>
        <dbReference type="PROSITE" id="PS51462"/>
    </source>
</evidence>
<reference evidence="8 9" key="1">
    <citation type="submission" date="2019-02" db="EMBL/GenBank/DDBJ databases">
        <title>Sequencing the genomes of 1000 actinobacteria strains.</title>
        <authorList>
            <person name="Klenk H.-P."/>
        </authorList>
    </citation>
    <scope>NUCLEOTIDE SEQUENCE [LARGE SCALE GENOMIC DNA]</scope>
    <source>
        <strain evidence="8 9">DSM 44509</strain>
    </source>
</reference>
<evidence type="ECO:0000256" key="6">
    <source>
        <dbReference type="ARBA" id="ARBA00023211"/>
    </source>
</evidence>
<keyword evidence="6" id="KW-0464">Manganese</keyword>
<dbReference type="InterPro" id="IPR045121">
    <property type="entry name" value="CoAse"/>
</dbReference>
<dbReference type="GO" id="GO:0010945">
    <property type="term" value="F:coenzyme A diphosphatase activity"/>
    <property type="evidence" value="ECO:0007669"/>
    <property type="project" value="InterPro"/>
</dbReference>
<evidence type="ECO:0000256" key="1">
    <source>
        <dbReference type="ARBA" id="ARBA00001936"/>
    </source>
</evidence>
<dbReference type="AlphaFoldDB" id="A0A4Q7Y367"/>
<keyword evidence="3" id="KW-0479">Metal-binding</keyword>
<evidence type="ECO:0000256" key="2">
    <source>
        <dbReference type="ARBA" id="ARBA00001946"/>
    </source>
</evidence>
<proteinExistence type="predicted"/>
<dbReference type="PROSITE" id="PS51462">
    <property type="entry name" value="NUDIX"/>
    <property type="match status" value="1"/>
</dbReference>
<organism evidence="8 9">
    <name type="scientific">Blastococcus saxobsidens</name>
    <dbReference type="NCBI Taxonomy" id="138336"/>
    <lineage>
        <taxon>Bacteria</taxon>
        <taxon>Bacillati</taxon>
        <taxon>Actinomycetota</taxon>
        <taxon>Actinomycetes</taxon>
        <taxon>Geodermatophilales</taxon>
        <taxon>Geodermatophilaceae</taxon>
        <taxon>Blastococcus</taxon>
    </lineage>
</organism>
<dbReference type="SUPFAM" id="SSF55811">
    <property type="entry name" value="Nudix"/>
    <property type="match status" value="1"/>
</dbReference>
<dbReference type="PANTHER" id="PTHR12992:SF11">
    <property type="entry name" value="MITOCHONDRIAL COENZYME A DIPHOSPHATASE NUDT8"/>
    <property type="match status" value="1"/>
</dbReference>
<keyword evidence="9" id="KW-1185">Reference proteome</keyword>
<sequence length="186" mass="20206">MPPAEPVPASEPPRKQAAVLLPVHRGHEGALHLTLVRRSTGGRHGGQLAFPGGNREPADADLRATALREAQEEIGLHPDDVDIVAELPPVNTRTTLFQVFPFIGRLRQPTGQWQLQAAEIEGVVDVSLDYLTGPGVRQEKELSFPTWPEPRLVQVIPLGTGDLLWGLTLRIIDAALPRLTQVGVSI</sequence>
<dbReference type="Pfam" id="PF00293">
    <property type="entry name" value="NUDIX"/>
    <property type="match status" value="1"/>
</dbReference>
<name>A0A4Q7Y367_9ACTN</name>
<dbReference type="PANTHER" id="PTHR12992">
    <property type="entry name" value="NUDIX HYDROLASE"/>
    <property type="match status" value="1"/>
</dbReference>
<dbReference type="Proteomes" id="UP000292507">
    <property type="component" value="Unassembled WGS sequence"/>
</dbReference>
<feature type="domain" description="Nudix hydrolase" evidence="7">
    <location>
        <begin position="13"/>
        <end position="149"/>
    </location>
</feature>
<keyword evidence="4" id="KW-0378">Hydrolase</keyword>
<dbReference type="RefSeq" id="WP_104527202.1">
    <property type="nucleotide sequence ID" value="NZ_POQT01000004.1"/>
</dbReference>
<dbReference type="EMBL" id="SHKV01000001">
    <property type="protein sequence ID" value="RZU30824.1"/>
    <property type="molecule type" value="Genomic_DNA"/>
</dbReference>
<accession>A0A4Q7Y367</accession>
<evidence type="ECO:0000313" key="9">
    <source>
        <dbReference type="Proteomes" id="UP000292507"/>
    </source>
</evidence>
<dbReference type="InterPro" id="IPR000086">
    <property type="entry name" value="NUDIX_hydrolase_dom"/>
</dbReference>
<evidence type="ECO:0000313" key="8">
    <source>
        <dbReference type="EMBL" id="RZU30824.1"/>
    </source>
</evidence>
<dbReference type="OrthoDB" id="9802805at2"/>
<dbReference type="Gene3D" id="3.90.79.10">
    <property type="entry name" value="Nucleoside Triphosphate Pyrophosphohydrolase"/>
    <property type="match status" value="1"/>
</dbReference>
<evidence type="ECO:0000256" key="3">
    <source>
        <dbReference type="ARBA" id="ARBA00022723"/>
    </source>
</evidence>
<evidence type="ECO:0000256" key="5">
    <source>
        <dbReference type="ARBA" id="ARBA00022842"/>
    </source>
</evidence>
<comment type="caution">
    <text evidence="8">The sequence shown here is derived from an EMBL/GenBank/DDBJ whole genome shotgun (WGS) entry which is preliminary data.</text>
</comment>
<comment type="cofactor">
    <cofactor evidence="2">
        <name>Mg(2+)</name>
        <dbReference type="ChEBI" id="CHEBI:18420"/>
    </cofactor>
</comment>
<protein>
    <submittedName>
        <fullName evidence="8">8-oxo-dGTP pyrophosphatase MutT (NUDIX family)</fullName>
    </submittedName>
</protein>
<dbReference type="GO" id="GO:0046872">
    <property type="term" value="F:metal ion binding"/>
    <property type="evidence" value="ECO:0007669"/>
    <property type="project" value="UniProtKB-KW"/>
</dbReference>
<comment type="cofactor">
    <cofactor evidence="1">
        <name>Mn(2+)</name>
        <dbReference type="ChEBI" id="CHEBI:29035"/>
    </cofactor>
</comment>
<dbReference type="InterPro" id="IPR015797">
    <property type="entry name" value="NUDIX_hydrolase-like_dom_sf"/>
</dbReference>
<dbReference type="CDD" id="cd03426">
    <property type="entry name" value="NUDIX_CoAse_Nudt7"/>
    <property type="match status" value="1"/>
</dbReference>
<keyword evidence="5" id="KW-0460">Magnesium</keyword>